<dbReference type="Gene3D" id="3.90.320.10">
    <property type="match status" value="1"/>
</dbReference>
<evidence type="ECO:0000313" key="4">
    <source>
        <dbReference type="Proteomes" id="UP000228886"/>
    </source>
</evidence>
<dbReference type="Pfam" id="PF01396">
    <property type="entry name" value="Zn_ribbon_Top1"/>
    <property type="match status" value="1"/>
</dbReference>
<dbReference type="SUPFAM" id="SSF57783">
    <property type="entry name" value="Zinc beta-ribbon"/>
    <property type="match status" value="1"/>
</dbReference>
<dbReference type="GO" id="GO:0005694">
    <property type="term" value="C:chromosome"/>
    <property type="evidence" value="ECO:0007669"/>
    <property type="project" value="InterPro"/>
</dbReference>
<evidence type="ECO:0000313" key="3">
    <source>
        <dbReference type="EMBL" id="PIV64462.1"/>
    </source>
</evidence>
<dbReference type="EMBL" id="PETL01000104">
    <property type="protein sequence ID" value="PIV64462.1"/>
    <property type="molecule type" value="Genomic_DNA"/>
</dbReference>
<organism evidence="3 4">
    <name type="scientific">bacterium (Candidatus Ratteibacteria) CG01_land_8_20_14_3_00_40_19</name>
    <dbReference type="NCBI Taxonomy" id="2014290"/>
    <lineage>
        <taxon>Bacteria</taxon>
        <taxon>Candidatus Ratteibacteria</taxon>
    </lineage>
</organism>
<feature type="domain" description="PD-(D/E)XK endonuclease-like" evidence="2">
    <location>
        <begin position="78"/>
        <end position="220"/>
    </location>
</feature>
<feature type="domain" description="DNA topoisomerase type IA zn finger" evidence="1">
    <location>
        <begin position="266"/>
        <end position="298"/>
    </location>
</feature>
<reference evidence="4" key="1">
    <citation type="submission" date="2017-09" db="EMBL/GenBank/DDBJ databases">
        <title>Depth-based differentiation of microbial function through sediment-hosted aquifers and enrichment of novel symbionts in the deep terrestrial subsurface.</title>
        <authorList>
            <person name="Probst A.J."/>
            <person name="Ladd B."/>
            <person name="Jarett J.K."/>
            <person name="Geller-Mcgrath D.E."/>
            <person name="Sieber C.M.K."/>
            <person name="Emerson J.B."/>
            <person name="Anantharaman K."/>
            <person name="Thomas B.C."/>
            <person name="Malmstrom R."/>
            <person name="Stieglmeier M."/>
            <person name="Klingl A."/>
            <person name="Woyke T."/>
            <person name="Ryan C.M."/>
            <person name="Banfield J.F."/>
        </authorList>
    </citation>
    <scope>NUCLEOTIDE SEQUENCE [LARGE SCALE GENOMIC DNA]</scope>
</reference>
<dbReference type="Pfam" id="PF12705">
    <property type="entry name" value="PDDEXK_1"/>
    <property type="match status" value="1"/>
</dbReference>
<dbReference type="Proteomes" id="UP000228886">
    <property type="component" value="Unassembled WGS sequence"/>
</dbReference>
<evidence type="ECO:0008006" key="5">
    <source>
        <dbReference type="Google" id="ProtNLM"/>
    </source>
</evidence>
<gene>
    <name evidence="3" type="ORF">COS11_02080</name>
</gene>
<comment type="caution">
    <text evidence="3">The sequence shown here is derived from an EMBL/GenBank/DDBJ whole genome shotgun (WGS) entry which is preliminary data.</text>
</comment>
<name>A0A2M7E9P4_9BACT</name>
<evidence type="ECO:0000259" key="1">
    <source>
        <dbReference type="Pfam" id="PF01396"/>
    </source>
</evidence>
<dbReference type="GO" id="GO:0003916">
    <property type="term" value="F:DNA topoisomerase activity"/>
    <property type="evidence" value="ECO:0007669"/>
    <property type="project" value="InterPro"/>
</dbReference>
<dbReference type="Gene3D" id="3.30.65.10">
    <property type="entry name" value="Bacterial Topoisomerase I, domain 1"/>
    <property type="match status" value="1"/>
</dbReference>
<accession>A0A2M7E9P4</accession>
<dbReference type="GO" id="GO:0003677">
    <property type="term" value="F:DNA binding"/>
    <property type="evidence" value="ECO:0007669"/>
    <property type="project" value="InterPro"/>
</dbReference>
<dbReference type="InterPro" id="IPR011604">
    <property type="entry name" value="PDDEXK-like_dom_sf"/>
</dbReference>
<dbReference type="InterPro" id="IPR013498">
    <property type="entry name" value="Topo_IA_Znf"/>
</dbReference>
<evidence type="ECO:0000259" key="2">
    <source>
        <dbReference type="Pfam" id="PF12705"/>
    </source>
</evidence>
<proteinExistence type="predicted"/>
<dbReference type="InterPro" id="IPR038726">
    <property type="entry name" value="PDDEXK_AddAB-type"/>
</dbReference>
<sequence length="300" mass="34033">MNYKLSPSDLTYLFEGCKYCFSLKVKYKIPQPSMPMPGIFSAIAGRQKVFYEMKRTEDFCKDLPPGTVEYGEKRVQSMPIKFSNSSNTCYISGRLDLVVKFNDGSFGVIDCKTASPSETKTKMYGRQLESYAYALENATEGYPSLSPITKLGLLYFEPIALEQVNETQQAFKGNLIWHEVRKDSNAFLEFLSDVVGILDSDEIYPQTCEHCEYCKVGNKCLAGKPKAFENGCTCCAWCVYRVKMREIDKDNSVPLINPKVEDSPLCPICNAHMIKRTGKFGEFWSCQRFPDCRGTRNITT</sequence>
<dbReference type="GO" id="GO:0006265">
    <property type="term" value="P:DNA topological change"/>
    <property type="evidence" value="ECO:0007669"/>
    <property type="project" value="InterPro"/>
</dbReference>
<protein>
    <recommendedName>
        <fullName evidence="5">PD-(D/E)XK endonuclease-like domain-containing protein</fullName>
    </recommendedName>
</protein>
<dbReference type="AlphaFoldDB" id="A0A2M7E9P4"/>